<dbReference type="InterPro" id="IPR023313">
    <property type="entry name" value="UBQ-conjugating_AS"/>
</dbReference>
<dbReference type="Pfam" id="PF00179">
    <property type="entry name" value="UQ_con"/>
    <property type="match status" value="1"/>
</dbReference>
<dbReference type="InterPro" id="IPR000608">
    <property type="entry name" value="UBC"/>
</dbReference>
<proteinExistence type="inferred from homology"/>
<feature type="domain" description="UBC core" evidence="6">
    <location>
        <begin position="20"/>
        <end position="168"/>
    </location>
</feature>
<dbReference type="PROSITE" id="PS00183">
    <property type="entry name" value="UBC_1"/>
    <property type="match status" value="1"/>
</dbReference>
<dbReference type="PROSITE" id="PS50127">
    <property type="entry name" value="UBC_2"/>
    <property type="match status" value="1"/>
</dbReference>
<keyword evidence="8" id="KW-1185">Reference proteome</keyword>
<dbReference type="Proteomes" id="UP001165060">
    <property type="component" value="Unassembled WGS sequence"/>
</dbReference>
<evidence type="ECO:0000256" key="5">
    <source>
        <dbReference type="SAM" id="MobiDB-lite"/>
    </source>
</evidence>
<dbReference type="SUPFAM" id="SSF54495">
    <property type="entry name" value="UBC-like"/>
    <property type="match status" value="1"/>
</dbReference>
<protein>
    <recommendedName>
        <fullName evidence="6">UBC core domain-containing protein</fullName>
    </recommendedName>
</protein>
<name>A0ABQ6N489_9STRA</name>
<sequence length="226" mass="23740">MNLPPSLLPRSACSENLPPQVVVRLAKEVRKLATAPPEGIAYLATDDDSMGEVHAEVAGPVGTPFEGHFFSLKLVLSADFPSSPPRGFFLTKIYHPNVNPQTGDICVNTLKKDWTASTTISHVLSVIRCLLIVPFPESSLNDEAGKLFMESYDEFAGRAKLMATVHAPTSSAAVSVCTASSCASEVAASSSDKPGVGAEGPAGETVVKKKKASGSGASKKKSLKRL</sequence>
<feature type="active site" description="Glycyl thioester intermediate" evidence="3">
    <location>
        <position position="106"/>
    </location>
</feature>
<dbReference type="InterPro" id="IPR050113">
    <property type="entry name" value="Ub_conjugating_enzyme"/>
</dbReference>
<dbReference type="CDD" id="cd23804">
    <property type="entry name" value="UBCc_UBE2S"/>
    <property type="match status" value="1"/>
</dbReference>
<keyword evidence="1" id="KW-0808">Transferase</keyword>
<dbReference type="EMBL" id="BRYB01002125">
    <property type="protein sequence ID" value="GMI40072.1"/>
    <property type="molecule type" value="Genomic_DNA"/>
</dbReference>
<evidence type="ECO:0000256" key="3">
    <source>
        <dbReference type="PROSITE-ProRule" id="PRU10133"/>
    </source>
</evidence>
<comment type="caution">
    <text evidence="7">The sequence shown here is derived from an EMBL/GenBank/DDBJ whole genome shotgun (WGS) entry which is preliminary data.</text>
</comment>
<accession>A0ABQ6N489</accession>
<evidence type="ECO:0000256" key="1">
    <source>
        <dbReference type="ARBA" id="ARBA00022679"/>
    </source>
</evidence>
<feature type="compositionally biased region" description="Basic residues" evidence="5">
    <location>
        <begin position="208"/>
        <end position="226"/>
    </location>
</feature>
<evidence type="ECO:0000313" key="8">
    <source>
        <dbReference type="Proteomes" id="UP001165060"/>
    </source>
</evidence>
<gene>
    <name evidence="7" type="ORF">TeGR_g4287</name>
</gene>
<evidence type="ECO:0000256" key="4">
    <source>
        <dbReference type="RuleBase" id="RU362109"/>
    </source>
</evidence>
<keyword evidence="4" id="KW-0547">Nucleotide-binding</keyword>
<organism evidence="7 8">
    <name type="scientific">Tetraparma gracilis</name>
    <dbReference type="NCBI Taxonomy" id="2962635"/>
    <lineage>
        <taxon>Eukaryota</taxon>
        <taxon>Sar</taxon>
        <taxon>Stramenopiles</taxon>
        <taxon>Ochrophyta</taxon>
        <taxon>Bolidophyceae</taxon>
        <taxon>Parmales</taxon>
        <taxon>Triparmaceae</taxon>
        <taxon>Tetraparma</taxon>
    </lineage>
</organism>
<keyword evidence="4" id="KW-0067">ATP-binding</keyword>
<dbReference type="PANTHER" id="PTHR24067">
    <property type="entry name" value="UBIQUITIN-CONJUGATING ENZYME E2"/>
    <property type="match status" value="1"/>
</dbReference>
<dbReference type="Gene3D" id="3.10.110.10">
    <property type="entry name" value="Ubiquitin Conjugating Enzyme"/>
    <property type="match status" value="1"/>
</dbReference>
<keyword evidence="2 4" id="KW-0833">Ubl conjugation pathway</keyword>
<feature type="region of interest" description="Disordered" evidence="5">
    <location>
        <begin position="186"/>
        <end position="226"/>
    </location>
</feature>
<evidence type="ECO:0000256" key="2">
    <source>
        <dbReference type="ARBA" id="ARBA00022786"/>
    </source>
</evidence>
<evidence type="ECO:0000313" key="7">
    <source>
        <dbReference type="EMBL" id="GMI40072.1"/>
    </source>
</evidence>
<dbReference type="SMART" id="SM00212">
    <property type="entry name" value="UBCc"/>
    <property type="match status" value="1"/>
</dbReference>
<evidence type="ECO:0000259" key="6">
    <source>
        <dbReference type="PROSITE" id="PS50127"/>
    </source>
</evidence>
<reference evidence="7 8" key="1">
    <citation type="journal article" date="2023" name="Commun. Biol.">
        <title>Genome analysis of Parmales, the sister group of diatoms, reveals the evolutionary specialization of diatoms from phago-mixotrophs to photoautotrophs.</title>
        <authorList>
            <person name="Ban H."/>
            <person name="Sato S."/>
            <person name="Yoshikawa S."/>
            <person name="Yamada K."/>
            <person name="Nakamura Y."/>
            <person name="Ichinomiya M."/>
            <person name="Sato N."/>
            <person name="Blanc-Mathieu R."/>
            <person name="Endo H."/>
            <person name="Kuwata A."/>
            <person name="Ogata H."/>
        </authorList>
    </citation>
    <scope>NUCLEOTIDE SEQUENCE [LARGE SCALE GENOMIC DNA]</scope>
</reference>
<dbReference type="InterPro" id="IPR016135">
    <property type="entry name" value="UBQ-conjugating_enzyme/RWD"/>
</dbReference>
<comment type="similarity">
    <text evidence="4">Belongs to the ubiquitin-conjugating enzyme family.</text>
</comment>